<accession>A0A368YVM4</accession>
<dbReference type="EMBL" id="QPJM01000004">
    <property type="protein sequence ID" value="RCW84272.1"/>
    <property type="molecule type" value="Genomic_DNA"/>
</dbReference>
<dbReference type="Gene3D" id="3.10.450.530">
    <property type="entry name" value="Ribonuclease toxin, BrnT, of type II toxin-antitoxin system"/>
    <property type="match status" value="1"/>
</dbReference>
<evidence type="ECO:0000313" key="2">
    <source>
        <dbReference type="Proteomes" id="UP000253324"/>
    </source>
</evidence>
<organism evidence="1 2">
    <name type="scientific">Phyllobacterium bourgognense</name>
    <dbReference type="NCBI Taxonomy" id="314236"/>
    <lineage>
        <taxon>Bacteria</taxon>
        <taxon>Pseudomonadati</taxon>
        <taxon>Pseudomonadota</taxon>
        <taxon>Alphaproteobacteria</taxon>
        <taxon>Hyphomicrobiales</taxon>
        <taxon>Phyllobacteriaceae</taxon>
        <taxon>Phyllobacterium</taxon>
    </lineage>
</organism>
<name>A0A368YVM4_9HYPH</name>
<sequence length="91" mass="10868">MDRFEWDEERAKANLRKHGVAFGAAEKFEFNTALEHLDDRHNYEEERIVAIGFIGPPLFTLVYTERSDKIRVISLRKSKTIEIRKYAKYYE</sequence>
<evidence type="ECO:0000313" key="1">
    <source>
        <dbReference type="EMBL" id="RCW84272.1"/>
    </source>
</evidence>
<keyword evidence="2" id="KW-1185">Reference proteome</keyword>
<dbReference type="Pfam" id="PF04365">
    <property type="entry name" value="BrnT_toxin"/>
    <property type="match status" value="1"/>
</dbReference>
<proteinExistence type="predicted"/>
<dbReference type="OrthoDB" id="839663at2"/>
<dbReference type="AlphaFoldDB" id="A0A368YVM4"/>
<reference evidence="1 2" key="1">
    <citation type="submission" date="2018-07" db="EMBL/GenBank/DDBJ databases">
        <title>Genomic Encyclopedia of Type Strains, Phase III (KMG-III): the genomes of soil and plant-associated and newly described type strains.</title>
        <authorList>
            <person name="Whitman W."/>
        </authorList>
    </citation>
    <scope>NUCLEOTIDE SEQUENCE [LARGE SCALE GENOMIC DNA]</scope>
    <source>
        <strain evidence="1 2">31-25a</strain>
    </source>
</reference>
<gene>
    <name evidence="1" type="ORF">C7476_10423</name>
</gene>
<dbReference type="Proteomes" id="UP000253324">
    <property type="component" value="Unassembled WGS sequence"/>
</dbReference>
<dbReference type="InterPro" id="IPR038573">
    <property type="entry name" value="BrnT_sf"/>
</dbReference>
<comment type="caution">
    <text evidence="1">The sequence shown here is derived from an EMBL/GenBank/DDBJ whole genome shotgun (WGS) entry which is preliminary data.</text>
</comment>
<protein>
    <submittedName>
        <fullName evidence="1">Uncharacterized protein</fullName>
    </submittedName>
</protein>
<dbReference type="InterPro" id="IPR007460">
    <property type="entry name" value="BrnT_toxin"/>
</dbReference>